<proteinExistence type="predicted"/>
<dbReference type="Proteomes" id="UP000638353">
    <property type="component" value="Unassembled WGS sequence"/>
</dbReference>
<keyword evidence="1" id="KW-1133">Transmembrane helix</keyword>
<evidence type="ECO:0000256" key="1">
    <source>
        <dbReference type="SAM" id="Phobius"/>
    </source>
</evidence>
<gene>
    <name evidence="2" type="ORF">GCM10010334_20400</name>
</gene>
<keyword evidence="1" id="KW-0472">Membrane</keyword>
<feature type="transmembrane region" description="Helical" evidence="1">
    <location>
        <begin position="101"/>
        <end position="120"/>
    </location>
</feature>
<protein>
    <submittedName>
        <fullName evidence="2">Uncharacterized protein</fullName>
    </submittedName>
</protein>
<evidence type="ECO:0000313" key="2">
    <source>
        <dbReference type="EMBL" id="GHC88012.1"/>
    </source>
</evidence>
<reference evidence="2" key="2">
    <citation type="submission" date="2020-09" db="EMBL/GenBank/DDBJ databases">
        <authorList>
            <person name="Sun Q."/>
            <person name="Ohkuma M."/>
        </authorList>
    </citation>
    <scope>NUCLEOTIDE SEQUENCE</scope>
    <source>
        <strain evidence="2">JCM 4637</strain>
    </source>
</reference>
<keyword evidence="1" id="KW-0812">Transmembrane</keyword>
<comment type="caution">
    <text evidence="2">The sequence shown here is derived from an EMBL/GenBank/DDBJ whole genome shotgun (WGS) entry which is preliminary data.</text>
</comment>
<name>A0A918WVQ4_9ACTN</name>
<dbReference type="AlphaFoldDB" id="A0A918WVQ4"/>
<dbReference type="EMBL" id="BMVC01000003">
    <property type="protein sequence ID" value="GHC88012.1"/>
    <property type="molecule type" value="Genomic_DNA"/>
</dbReference>
<accession>A0A918WVQ4</accession>
<organism evidence="2 3">
    <name type="scientific">Streptomyces finlayi</name>
    <dbReference type="NCBI Taxonomy" id="67296"/>
    <lineage>
        <taxon>Bacteria</taxon>
        <taxon>Bacillati</taxon>
        <taxon>Actinomycetota</taxon>
        <taxon>Actinomycetes</taxon>
        <taxon>Kitasatosporales</taxon>
        <taxon>Streptomycetaceae</taxon>
        <taxon>Streptomyces</taxon>
    </lineage>
</organism>
<evidence type="ECO:0000313" key="3">
    <source>
        <dbReference type="Proteomes" id="UP000638353"/>
    </source>
</evidence>
<sequence length="196" mass="20898">MNGFTQSRKPAGRRGAAVVLALALGIAGISAGGAAAVAEIGLRWRLPVLIMYCTVDNYLYLRTRWHRIATAVAGAVMNLLFLLPFFALWLFAPLDRPTHDALAGLLFLGSVQALTMLVPLPPLDGYKIVSQWAGATELATSSRAYLRLALRRDPAAAAYPRRARTVYTAYGLGSLLVLAVLAAAVAAVIQHLLTSA</sequence>
<feature type="transmembrane region" description="Helical" evidence="1">
    <location>
        <begin position="169"/>
        <end position="193"/>
    </location>
</feature>
<reference evidence="2" key="1">
    <citation type="journal article" date="2014" name="Int. J. Syst. Evol. Microbiol.">
        <title>Complete genome sequence of Corynebacterium casei LMG S-19264T (=DSM 44701T), isolated from a smear-ripened cheese.</title>
        <authorList>
            <consortium name="US DOE Joint Genome Institute (JGI-PGF)"/>
            <person name="Walter F."/>
            <person name="Albersmeier A."/>
            <person name="Kalinowski J."/>
            <person name="Ruckert C."/>
        </authorList>
    </citation>
    <scope>NUCLEOTIDE SEQUENCE</scope>
    <source>
        <strain evidence="2">JCM 4637</strain>
    </source>
</reference>
<feature type="transmembrane region" description="Helical" evidence="1">
    <location>
        <begin position="68"/>
        <end position="89"/>
    </location>
</feature>